<feature type="compositionally biased region" description="Acidic residues" evidence="6">
    <location>
        <begin position="12"/>
        <end position="30"/>
    </location>
</feature>
<evidence type="ECO:0000256" key="3">
    <source>
        <dbReference type="ARBA" id="ARBA00022763"/>
    </source>
</evidence>
<dbReference type="Pfam" id="PF10405">
    <property type="entry name" value="BHD_3"/>
    <property type="match status" value="1"/>
</dbReference>
<organism evidence="10 11">
    <name type="scientific">Rhizoclosmatium globosum</name>
    <dbReference type="NCBI Taxonomy" id="329046"/>
    <lineage>
        <taxon>Eukaryota</taxon>
        <taxon>Fungi</taxon>
        <taxon>Fungi incertae sedis</taxon>
        <taxon>Chytridiomycota</taxon>
        <taxon>Chytridiomycota incertae sedis</taxon>
        <taxon>Chytridiomycetes</taxon>
        <taxon>Chytridiales</taxon>
        <taxon>Chytriomycetaceae</taxon>
        <taxon>Rhizoclosmatium</taxon>
    </lineage>
</organism>
<accession>A0A1Y2BZ66</accession>
<dbReference type="PANTHER" id="PTHR12135:SF0">
    <property type="entry name" value="DNA REPAIR PROTEIN COMPLEMENTING XP-C CELLS"/>
    <property type="match status" value="1"/>
</dbReference>
<dbReference type="OrthoDB" id="300780at2759"/>
<evidence type="ECO:0000256" key="5">
    <source>
        <dbReference type="ARBA" id="ARBA00023242"/>
    </source>
</evidence>
<evidence type="ECO:0000313" key="11">
    <source>
        <dbReference type="Proteomes" id="UP000193642"/>
    </source>
</evidence>
<dbReference type="InterPro" id="IPR018328">
    <property type="entry name" value="Rad4_beta-hairpin_dom3"/>
</dbReference>
<feature type="domain" description="Rad4 beta-hairpin" evidence="9">
    <location>
        <begin position="534"/>
        <end position="608"/>
    </location>
</feature>
<feature type="domain" description="Rad4 beta-hairpin" evidence="7">
    <location>
        <begin position="395"/>
        <end position="448"/>
    </location>
</feature>
<dbReference type="AlphaFoldDB" id="A0A1Y2BZ66"/>
<evidence type="ECO:0000256" key="2">
    <source>
        <dbReference type="ARBA" id="ARBA00009525"/>
    </source>
</evidence>
<comment type="subcellular location">
    <subcellularLocation>
        <location evidence="1">Nucleus</location>
    </subcellularLocation>
</comment>
<protein>
    <submittedName>
        <fullName evidence="10">Rad4-domain-containing protein</fullName>
    </submittedName>
</protein>
<dbReference type="Pfam" id="PF03835">
    <property type="entry name" value="Rad4"/>
    <property type="match status" value="1"/>
</dbReference>
<evidence type="ECO:0000313" key="10">
    <source>
        <dbReference type="EMBL" id="ORY39937.1"/>
    </source>
</evidence>
<dbReference type="Proteomes" id="UP000193642">
    <property type="component" value="Unassembled WGS sequence"/>
</dbReference>
<comment type="caution">
    <text evidence="10">The sequence shown here is derived from an EMBL/GenBank/DDBJ whole genome shotgun (WGS) entry which is preliminary data.</text>
</comment>
<keyword evidence="4" id="KW-0234">DNA repair</keyword>
<dbReference type="Gene3D" id="2.20.20.110">
    <property type="entry name" value="Rad4, beta-hairpin domain BHD1"/>
    <property type="match status" value="1"/>
</dbReference>
<name>A0A1Y2BZ66_9FUNG</name>
<evidence type="ECO:0000259" key="8">
    <source>
        <dbReference type="SMART" id="SM01031"/>
    </source>
</evidence>
<reference evidence="10 11" key="1">
    <citation type="submission" date="2016-07" db="EMBL/GenBank/DDBJ databases">
        <title>Pervasive Adenine N6-methylation of Active Genes in Fungi.</title>
        <authorList>
            <consortium name="DOE Joint Genome Institute"/>
            <person name="Mondo S.J."/>
            <person name="Dannebaum R.O."/>
            <person name="Kuo R.C."/>
            <person name="Labutti K."/>
            <person name="Haridas S."/>
            <person name="Kuo A."/>
            <person name="Salamov A."/>
            <person name="Ahrendt S.R."/>
            <person name="Lipzen A."/>
            <person name="Sullivan W."/>
            <person name="Andreopoulos W.B."/>
            <person name="Clum A."/>
            <person name="Lindquist E."/>
            <person name="Daum C."/>
            <person name="Ramamoorthy G.K."/>
            <person name="Gryganskyi A."/>
            <person name="Culley D."/>
            <person name="Magnuson J.K."/>
            <person name="James T.Y."/>
            <person name="O'Malley M.A."/>
            <person name="Stajich J.E."/>
            <person name="Spatafora J.W."/>
            <person name="Visel A."/>
            <person name="Grigoriev I.V."/>
        </authorList>
    </citation>
    <scope>NUCLEOTIDE SEQUENCE [LARGE SCALE GENOMIC DNA]</scope>
    <source>
        <strain evidence="10 11">JEL800</strain>
    </source>
</reference>
<dbReference type="InterPro" id="IPR042488">
    <property type="entry name" value="Rad4_BHD3_sf"/>
</dbReference>
<evidence type="ECO:0000259" key="7">
    <source>
        <dbReference type="SMART" id="SM01030"/>
    </source>
</evidence>
<dbReference type="InterPro" id="IPR038765">
    <property type="entry name" value="Papain-like_cys_pep_sf"/>
</dbReference>
<evidence type="ECO:0000256" key="4">
    <source>
        <dbReference type="ARBA" id="ARBA00023204"/>
    </source>
</evidence>
<dbReference type="InterPro" id="IPR018325">
    <property type="entry name" value="Rad4/PNGase_transGLS-fold"/>
</dbReference>
<evidence type="ECO:0000259" key="9">
    <source>
        <dbReference type="SMART" id="SM01032"/>
    </source>
</evidence>
<dbReference type="Pfam" id="PF10404">
    <property type="entry name" value="BHD_2"/>
    <property type="match status" value="1"/>
</dbReference>
<dbReference type="GO" id="GO:0003697">
    <property type="term" value="F:single-stranded DNA binding"/>
    <property type="evidence" value="ECO:0007669"/>
    <property type="project" value="TreeGrafter"/>
</dbReference>
<evidence type="ECO:0000256" key="6">
    <source>
        <dbReference type="SAM" id="MobiDB-lite"/>
    </source>
</evidence>
<keyword evidence="11" id="KW-1185">Reference proteome</keyword>
<keyword evidence="3" id="KW-0227">DNA damage</keyword>
<dbReference type="GO" id="GO:0071942">
    <property type="term" value="C:XPC complex"/>
    <property type="evidence" value="ECO:0007669"/>
    <property type="project" value="TreeGrafter"/>
</dbReference>
<feature type="compositionally biased region" description="Low complexity" evidence="6">
    <location>
        <begin position="37"/>
        <end position="58"/>
    </location>
</feature>
<dbReference type="Pfam" id="PF10403">
    <property type="entry name" value="BHD_1"/>
    <property type="match status" value="1"/>
</dbReference>
<feature type="domain" description="Rad4 beta-hairpin" evidence="8">
    <location>
        <begin position="450"/>
        <end position="526"/>
    </location>
</feature>
<dbReference type="InterPro" id="IPR036985">
    <property type="entry name" value="Transglutaminase-like_sf"/>
</dbReference>
<dbReference type="GO" id="GO:0006289">
    <property type="term" value="P:nucleotide-excision repair"/>
    <property type="evidence" value="ECO:0007669"/>
    <property type="project" value="InterPro"/>
</dbReference>
<dbReference type="PANTHER" id="PTHR12135">
    <property type="entry name" value="DNA REPAIR PROTEIN XP-C / RAD4"/>
    <property type="match status" value="1"/>
</dbReference>
<dbReference type="SMART" id="SM01032">
    <property type="entry name" value="BHD_3"/>
    <property type="match status" value="1"/>
</dbReference>
<dbReference type="GO" id="GO:0006298">
    <property type="term" value="P:mismatch repair"/>
    <property type="evidence" value="ECO:0007669"/>
    <property type="project" value="TreeGrafter"/>
</dbReference>
<dbReference type="SMART" id="SM01030">
    <property type="entry name" value="BHD_1"/>
    <property type="match status" value="1"/>
</dbReference>
<dbReference type="GO" id="GO:0003684">
    <property type="term" value="F:damaged DNA binding"/>
    <property type="evidence" value="ECO:0007669"/>
    <property type="project" value="InterPro"/>
</dbReference>
<proteinExistence type="inferred from homology"/>
<gene>
    <name evidence="10" type="ORF">BCR33DRAFT_719747</name>
</gene>
<dbReference type="InterPro" id="IPR018326">
    <property type="entry name" value="Rad4_beta-hairpin_dom1"/>
</dbReference>
<dbReference type="SMART" id="SM01031">
    <property type="entry name" value="BHD_2"/>
    <property type="match status" value="1"/>
</dbReference>
<keyword evidence="5" id="KW-0539">Nucleus</keyword>
<comment type="similarity">
    <text evidence="2">Belongs to the XPC family.</text>
</comment>
<dbReference type="Gene3D" id="3.90.260.10">
    <property type="entry name" value="Transglutaminase-like"/>
    <property type="match status" value="1"/>
</dbReference>
<dbReference type="InterPro" id="IPR004583">
    <property type="entry name" value="DNA_repair_Rad4"/>
</dbReference>
<dbReference type="STRING" id="329046.A0A1Y2BZ66"/>
<dbReference type="SUPFAM" id="SSF54001">
    <property type="entry name" value="Cysteine proteinases"/>
    <property type="match status" value="1"/>
</dbReference>
<dbReference type="InterPro" id="IPR018327">
    <property type="entry name" value="BHD_2"/>
</dbReference>
<dbReference type="Gene3D" id="3.30.70.2460">
    <property type="entry name" value="Rad4, beta-hairpin domain BHD3"/>
    <property type="match status" value="1"/>
</dbReference>
<dbReference type="GO" id="GO:0000111">
    <property type="term" value="C:nucleotide-excision repair factor 2 complex"/>
    <property type="evidence" value="ECO:0007669"/>
    <property type="project" value="TreeGrafter"/>
</dbReference>
<evidence type="ECO:0000256" key="1">
    <source>
        <dbReference type="ARBA" id="ARBA00004123"/>
    </source>
</evidence>
<feature type="region of interest" description="Disordered" evidence="6">
    <location>
        <begin position="1"/>
        <end position="58"/>
    </location>
</feature>
<sequence>MDSLKRKRSNNDDDSDEEDDTDDEVWEEIEVAPPPSLAALPPTTTTTTTTTSSTSTSTSQHFEVEIPFQPQNQQSQSTLTRIRITKEMRELRIVGVQVHLLALVVAAKLRNNWANDVELRTILLSLNPPKLKNAPNLTRLDLDALIQWWLHRVSNDAAIKTDQISDPKADIINNDMDVDVDVDAGEPAVTQEDPPSSLQNLLDAAGNLSPSLPDNTKAILFTALCRLLGFNARLIASLHPQPISFAQTALAPCYRTSVPSLSDSNDAPMPSPTPRETNAIRLWTQIQFASSSTESLNFCSRTNRIVSDDSFEPPLTAPDQQQLVYVISINPDADSTFRDVSERFSTRWAGRVGKLRPKKTEDQEWWRTVVWLGSRSGEKTSDEVIEEKAIKKVKEKESMPTRFDGFKGNAIYALERHLTQSEVIHPLGSTHSIGTFKNELVYPRSSVHTVLSAINWRKQGLTVKPNETPLKRVKSRGTSIAKKREKELDRLNAERMEGDEVGGGGGGVSEWTDLYGEWQTEPVVPEELLENGKIPRNRFGNFEVLHRNMMPSWGARVKLPGAAAVARKLGIDYAPVMTGFEHHKGRATPVLSGIIVLKENKEILLEACTEDMQHSKEKADKVKSKRAVSNWRKLVEKAIVMRDLNERYL</sequence>
<dbReference type="EMBL" id="MCGO01000037">
    <property type="protein sequence ID" value="ORY39937.1"/>
    <property type="molecule type" value="Genomic_DNA"/>
</dbReference>
<dbReference type="GO" id="GO:0005737">
    <property type="term" value="C:cytoplasm"/>
    <property type="evidence" value="ECO:0007669"/>
    <property type="project" value="TreeGrafter"/>
</dbReference>